<evidence type="ECO:0000256" key="3">
    <source>
        <dbReference type="ARBA" id="ARBA00022801"/>
    </source>
</evidence>
<evidence type="ECO:0000256" key="1">
    <source>
        <dbReference type="ARBA" id="ARBA00022670"/>
    </source>
</evidence>
<feature type="chain" id="PRO_5042939146" evidence="7">
    <location>
        <begin position="24"/>
        <end position="276"/>
    </location>
</feature>
<dbReference type="GO" id="GO:0046872">
    <property type="term" value="F:metal ion binding"/>
    <property type="evidence" value="ECO:0007669"/>
    <property type="project" value="UniProtKB-KW"/>
</dbReference>
<gene>
    <name evidence="9" type="ORF">DOP62_10870</name>
</gene>
<dbReference type="EMBL" id="CP030139">
    <property type="protein sequence ID" value="AZB73735.1"/>
    <property type="molecule type" value="Genomic_DNA"/>
</dbReference>
<evidence type="ECO:0000313" key="9">
    <source>
        <dbReference type="EMBL" id="AZB73735.1"/>
    </source>
</evidence>
<evidence type="ECO:0000256" key="6">
    <source>
        <dbReference type="RuleBase" id="RU003983"/>
    </source>
</evidence>
<evidence type="ECO:0000256" key="2">
    <source>
        <dbReference type="ARBA" id="ARBA00022723"/>
    </source>
</evidence>
<feature type="domain" description="Peptidase M48" evidence="8">
    <location>
        <begin position="79"/>
        <end position="248"/>
    </location>
</feature>
<keyword evidence="3 6" id="KW-0378">Hydrolase</keyword>
<dbReference type="AlphaFoldDB" id="A0AAN1UVK5"/>
<proteinExistence type="inferred from homology"/>
<dbReference type="GO" id="GO:0051603">
    <property type="term" value="P:proteolysis involved in protein catabolic process"/>
    <property type="evidence" value="ECO:0007669"/>
    <property type="project" value="TreeGrafter"/>
</dbReference>
<keyword evidence="1 6" id="KW-0645">Protease</keyword>
<dbReference type="InterPro" id="IPR051156">
    <property type="entry name" value="Mito/Outer_Membr_Metalloprot"/>
</dbReference>
<dbReference type="CDD" id="cd07333">
    <property type="entry name" value="M48C_bepA_like"/>
    <property type="match status" value="1"/>
</dbReference>
<dbReference type="Proteomes" id="UP000267249">
    <property type="component" value="Chromosome"/>
</dbReference>
<comment type="similarity">
    <text evidence="6">Belongs to the peptidase M48 family.</text>
</comment>
<evidence type="ECO:0000256" key="4">
    <source>
        <dbReference type="ARBA" id="ARBA00022833"/>
    </source>
</evidence>
<evidence type="ECO:0000256" key="5">
    <source>
        <dbReference type="ARBA" id="ARBA00023049"/>
    </source>
</evidence>
<feature type="signal peptide" evidence="7">
    <location>
        <begin position="1"/>
        <end position="23"/>
    </location>
</feature>
<keyword evidence="5 6" id="KW-0482">Metalloprotease</keyword>
<keyword evidence="2" id="KW-0479">Metal-binding</keyword>
<comment type="cofactor">
    <cofactor evidence="6">
        <name>Zn(2+)</name>
        <dbReference type="ChEBI" id="CHEBI:29105"/>
    </cofactor>
    <text evidence="6">Binds 1 zinc ion per subunit.</text>
</comment>
<evidence type="ECO:0000256" key="7">
    <source>
        <dbReference type="SAM" id="SignalP"/>
    </source>
</evidence>
<dbReference type="PANTHER" id="PTHR22726:SF1">
    <property type="entry name" value="METALLOENDOPEPTIDASE OMA1, MITOCHONDRIAL"/>
    <property type="match status" value="1"/>
</dbReference>
<evidence type="ECO:0000313" key="10">
    <source>
        <dbReference type="Proteomes" id="UP000267249"/>
    </source>
</evidence>
<dbReference type="RefSeq" id="WP_208673638.1">
    <property type="nucleotide sequence ID" value="NZ_CP030139.2"/>
</dbReference>
<keyword evidence="4 6" id="KW-0862">Zinc</keyword>
<protein>
    <submittedName>
        <fullName evidence="9">M48 family metallopeptidase</fullName>
    </submittedName>
</protein>
<dbReference type="GO" id="GO:0016020">
    <property type="term" value="C:membrane"/>
    <property type="evidence" value="ECO:0007669"/>
    <property type="project" value="TreeGrafter"/>
</dbReference>
<accession>A0AAN1UVK5</accession>
<name>A0AAN1UVK5_SYNEL</name>
<dbReference type="Gene3D" id="3.30.2010.10">
    <property type="entry name" value="Metalloproteases ('zincins'), catalytic domain"/>
    <property type="match status" value="1"/>
</dbReference>
<evidence type="ECO:0000259" key="8">
    <source>
        <dbReference type="Pfam" id="PF01435"/>
    </source>
</evidence>
<sequence>MAVRRPFAAAIAALAITAGPAQAQSFDPGLLNLLRGGIQLFQGLNFSNLNPNQEVQLGRQMNQQMLSQRFRPNRDRALAAYINDVGQRLAAQSDRPDLPWQFQVVDSREINAFATMGGYVYITTGMLGFLSNEAELAGVLAHEIGHIEGRHLPQRLGQSYLQQAGLSALGIDSDRFTQVAVDLALNRPNSRSAEFDADARGLRVMERAGYAPAGLISVMNKLASLGNNGMTFLSTHPDSRERARALTAQLNGDRNRINQGFGLDDRSYRQQVLARL</sequence>
<dbReference type="PANTHER" id="PTHR22726">
    <property type="entry name" value="METALLOENDOPEPTIDASE OMA1"/>
    <property type="match status" value="1"/>
</dbReference>
<organism evidence="9 10">
    <name type="scientific">Synechococcus elongatus PCC 11801</name>
    <dbReference type="NCBI Taxonomy" id="2219813"/>
    <lineage>
        <taxon>Bacteria</taxon>
        <taxon>Bacillati</taxon>
        <taxon>Cyanobacteriota</taxon>
        <taxon>Cyanophyceae</taxon>
        <taxon>Synechococcales</taxon>
        <taxon>Synechococcaceae</taxon>
        <taxon>Synechococcus</taxon>
    </lineage>
</organism>
<keyword evidence="7" id="KW-0732">Signal</keyword>
<reference evidence="9 10" key="1">
    <citation type="journal article" date="2018" name="Sci. Rep.">
        <title>Genome Features and Biochemical Characteristics of a Robust, Fast Growing and Naturally Transformable Cyanobacterium Synechococcus elongatus PCC 11801 Isolated from India.</title>
        <authorList>
            <person name="Jaiswal D."/>
            <person name="Sengupta A."/>
            <person name="Sohoni S."/>
            <person name="Sengupta S."/>
            <person name="Phadnavis A.G."/>
            <person name="Pakrasi H.B."/>
            <person name="Wangikar P.P."/>
        </authorList>
    </citation>
    <scope>NUCLEOTIDE SEQUENCE [LARGE SCALE GENOMIC DNA]</scope>
    <source>
        <strain evidence="9 10">PCC 11801</strain>
    </source>
</reference>
<dbReference type="Pfam" id="PF01435">
    <property type="entry name" value="Peptidase_M48"/>
    <property type="match status" value="1"/>
</dbReference>
<dbReference type="InterPro" id="IPR001915">
    <property type="entry name" value="Peptidase_M48"/>
</dbReference>
<dbReference type="GO" id="GO:0004222">
    <property type="term" value="F:metalloendopeptidase activity"/>
    <property type="evidence" value="ECO:0007669"/>
    <property type="project" value="InterPro"/>
</dbReference>